<evidence type="ECO:0000313" key="9">
    <source>
        <dbReference type="Proteomes" id="UP000195787"/>
    </source>
</evidence>
<proteinExistence type="predicted"/>
<dbReference type="OrthoDB" id="3254867at2"/>
<keyword evidence="4" id="KW-0564">Palmitate</keyword>
<feature type="signal peptide" evidence="7">
    <location>
        <begin position="1"/>
        <end position="27"/>
    </location>
</feature>
<feature type="compositionally biased region" description="Polar residues" evidence="6">
    <location>
        <begin position="172"/>
        <end position="188"/>
    </location>
</feature>
<accession>A0A1R4EZA0</accession>
<evidence type="ECO:0000256" key="1">
    <source>
        <dbReference type="ARBA" id="ARBA00022475"/>
    </source>
</evidence>
<evidence type="ECO:0000256" key="2">
    <source>
        <dbReference type="ARBA" id="ARBA00022729"/>
    </source>
</evidence>
<dbReference type="Pfam" id="PF14041">
    <property type="entry name" value="Lipoprotein_21"/>
    <property type="match status" value="1"/>
</dbReference>
<keyword evidence="1" id="KW-1003">Cell membrane</keyword>
<reference evidence="8 9" key="1">
    <citation type="submission" date="2017-02" db="EMBL/GenBank/DDBJ databases">
        <authorList>
            <person name="Peterson S.W."/>
        </authorList>
    </citation>
    <scope>NUCLEOTIDE SEQUENCE [LARGE SCALE GENOMIC DNA]</scope>
    <source>
        <strain evidence="8 9">LMG 22410</strain>
    </source>
</reference>
<evidence type="ECO:0000256" key="7">
    <source>
        <dbReference type="SAM" id="SignalP"/>
    </source>
</evidence>
<evidence type="ECO:0008006" key="10">
    <source>
        <dbReference type="Google" id="ProtNLM"/>
    </source>
</evidence>
<dbReference type="Proteomes" id="UP000195787">
    <property type="component" value="Unassembled WGS sequence"/>
</dbReference>
<keyword evidence="2 7" id="KW-0732">Signal</keyword>
<keyword evidence="9" id="KW-1185">Reference proteome</keyword>
<evidence type="ECO:0000256" key="3">
    <source>
        <dbReference type="ARBA" id="ARBA00023136"/>
    </source>
</evidence>
<feature type="region of interest" description="Disordered" evidence="6">
    <location>
        <begin position="164"/>
        <end position="206"/>
    </location>
</feature>
<keyword evidence="3" id="KW-0472">Membrane</keyword>
<name>A0A1R4EZA0_9MICO</name>
<evidence type="ECO:0000313" key="8">
    <source>
        <dbReference type="EMBL" id="SJM48974.1"/>
    </source>
</evidence>
<evidence type="ECO:0000256" key="6">
    <source>
        <dbReference type="SAM" id="MobiDB-lite"/>
    </source>
</evidence>
<sequence>MNIARRLASLTVVVGAAALGLSGCSVIDEIMADDTEPCGNAFAMCSQPWTPTPTQPSAPPSEEACTGISADEALEIALEEMPPPFEDESMSDVVWSADHADLDGYTECAALSYLIVPIEQGTGSSPVQVVFFHGDDYAGTATEPAMGFWPAVEQTDEDTVSVTWRYPEDGDSNANPSGEATSAFSWNDESGEVERDGDLPPYATER</sequence>
<dbReference type="InterPro" id="IPR025971">
    <property type="entry name" value="LppP/LprE"/>
</dbReference>
<organism evidence="8 9">
    <name type="scientific">Agrococcus casei LMG 22410</name>
    <dbReference type="NCBI Taxonomy" id="1255656"/>
    <lineage>
        <taxon>Bacteria</taxon>
        <taxon>Bacillati</taxon>
        <taxon>Actinomycetota</taxon>
        <taxon>Actinomycetes</taxon>
        <taxon>Micrococcales</taxon>
        <taxon>Microbacteriaceae</taxon>
        <taxon>Agrococcus</taxon>
    </lineage>
</organism>
<dbReference type="GeneID" id="303171924"/>
<evidence type="ECO:0000256" key="5">
    <source>
        <dbReference type="ARBA" id="ARBA00023288"/>
    </source>
</evidence>
<protein>
    <recommendedName>
        <fullName evidence="10">LppP/LprE lipoprotein</fullName>
    </recommendedName>
</protein>
<evidence type="ECO:0000256" key="4">
    <source>
        <dbReference type="ARBA" id="ARBA00023139"/>
    </source>
</evidence>
<dbReference type="EMBL" id="FUHU01000009">
    <property type="protein sequence ID" value="SJM48974.1"/>
    <property type="molecule type" value="Genomic_DNA"/>
</dbReference>
<feature type="compositionally biased region" description="Basic and acidic residues" evidence="6">
    <location>
        <begin position="192"/>
        <end position="206"/>
    </location>
</feature>
<dbReference type="RefSeq" id="WP_159456864.1">
    <property type="nucleotide sequence ID" value="NZ_FUHU01000009.1"/>
</dbReference>
<dbReference type="PROSITE" id="PS51257">
    <property type="entry name" value="PROKAR_LIPOPROTEIN"/>
    <property type="match status" value="1"/>
</dbReference>
<feature type="chain" id="PRO_5038477575" description="LppP/LprE lipoprotein" evidence="7">
    <location>
        <begin position="28"/>
        <end position="206"/>
    </location>
</feature>
<gene>
    <name evidence="8" type="ORF">CZ674_01745</name>
</gene>
<dbReference type="AlphaFoldDB" id="A0A1R4EZA0"/>
<keyword evidence="5" id="KW-0449">Lipoprotein</keyword>